<dbReference type="Pfam" id="PF00795">
    <property type="entry name" value="CN_hydrolase"/>
    <property type="match status" value="1"/>
</dbReference>
<dbReference type="CDD" id="cd07573">
    <property type="entry name" value="CPA"/>
    <property type="match status" value="1"/>
</dbReference>
<dbReference type="Proteomes" id="UP000198575">
    <property type="component" value="Unassembled WGS sequence"/>
</dbReference>
<evidence type="ECO:0000313" key="3">
    <source>
        <dbReference type="EMBL" id="SFN59569.1"/>
    </source>
</evidence>
<protein>
    <submittedName>
        <fullName evidence="3">N-carbamoylputrescine amidase</fullName>
    </submittedName>
</protein>
<evidence type="ECO:0000256" key="1">
    <source>
        <dbReference type="ARBA" id="ARBA00022801"/>
    </source>
</evidence>
<dbReference type="InterPro" id="IPR036526">
    <property type="entry name" value="C-N_Hydrolase_sf"/>
</dbReference>
<dbReference type="SUPFAM" id="SSF56317">
    <property type="entry name" value="Carbon-nitrogen hydrolase"/>
    <property type="match status" value="1"/>
</dbReference>
<dbReference type="AlphaFoldDB" id="A0A1I5ABL1"/>
<keyword evidence="1" id="KW-0378">Hydrolase</keyword>
<dbReference type="GO" id="GO:0033388">
    <property type="term" value="P:putrescine biosynthetic process from arginine"/>
    <property type="evidence" value="ECO:0007669"/>
    <property type="project" value="TreeGrafter"/>
</dbReference>
<dbReference type="FunFam" id="3.60.110.10:FF:000010">
    <property type="entry name" value="Carbon-nitrogen hydrolase"/>
    <property type="match status" value="1"/>
</dbReference>
<evidence type="ECO:0000259" key="2">
    <source>
        <dbReference type="PROSITE" id="PS50263"/>
    </source>
</evidence>
<name>A0A1I5ABL1_9GAMM</name>
<dbReference type="PANTHER" id="PTHR43674:SF2">
    <property type="entry name" value="BETA-UREIDOPROPIONASE"/>
    <property type="match status" value="1"/>
</dbReference>
<dbReference type="OrthoDB" id="9803803at2"/>
<dbReference type="STRING" id="578942.SAMN05216289_13436"/>
<dbReference type="InterPro" id="IPR050345">
    <property type="entry name" value="Aliph_Amidase/BUP"/>
</dbReference>
<keyword evidence="4" id="KW-1185">Reference proteome</keyword>
<feature type="domain" description="CN hydrolase" evidence="2">
    <location>
        <begin position="6"/>
        <end position="265"/>
    </location>
</feature>
<reference evidence="3 4" key="1">
    <citation type="submission" date="2016-10" db="EMBL/GenBank/DDBJ databases">
        <authorList>
            <person name="de Groot N.N."/>
        </authorList>
    </citation>
    <scope>NUCLEOTIDE SEQUENCE [LARGE SCALE GENOMIC DNA]</scope>
    <source>
        <strain evidence="3 4">CGMCC 1.7659</strain>
    </source>
</reference>
<dbReference type="PROSITE" id="PS50263">
    <property type="entry name" value="CN_HYDROLASE"/>
    <property type="match status" value="1"/>
</dbReference>
<proteinExistence type="predicted"/>
<dbReference type="RefSeq" id="WP_092410279.1">
    <property type="nucleotide sequence ID" value="NZ_FOVF01000034.1"/>
</dbReference>
<organism evidence="3 4">
    <name type="scientific">Dokdonella immobilis</name>
    <dbReference type="NCBI Taxonomy" id="578942"/>
    <lineage>
        <taxon>Bacteria</taxon>
        <taxon>Pseudomonadati</taxon>
        <taxon>Pseudomonadota</taxon>
        <taxon>Gammaproteobacteria</taxon>
        <taxon>Lysobacterales</taxon>
        <taxon>Rhodanobacteraceae</taxon>
        <taxon>Dokdonella</taxon>
    </lineage>
</organism>
<dbReference type="Gene3D" id="3.60.110.10">
    <property type="entry name" value="Carbon-nitrogen hydrolase"/>
    <property type="match status" value="1"/>
</dbReference>
<sequence>MNPGSLKVALLQEIDRGSTAANLDAIEAGLREAAAAGAQLVLLQELHNGPYFCQHESVDEFDRAESIPGPSTERIGALAGELRLVVVCSLFERRAAGLYHNTAVVFDRSREIAGVYRKMHIPDDPAFYEKFYFTPGDLGFEPIQTSVGKLGVLVCWDQWYPEGARLMALAGADLLLYPTAIGWDPADAQDEKDRQREAWIISQRAHSVANGLPLLSVNRTGFEASPDGGRGIQFWGSSFVAGPQGEFLAQASTDQRELLLADIDLARSESVRRIWPFLRDRRIDAYADLLKRYRD</sequence>
<evidence type="ECO:0000313" key="4">
    <source>
        <dbReference type="Proteomes" id="UP000198575"/>
    </source>
</evidence>
<dbReference type="InterPro" id="IPR003010">
    <property type="entry name" value="C-N_Hydrolase"/>
</dbReference>
<accession>A0A1I5ABL1</accession>
<gene>
    <name evidence="3" type="ORF">SAMN05216289_13436</name>
</gene>
<dbReference type="PANTHER" id="PTHR43674">
    <property type="entry name" value="NITRILASE C965.09-RELATED"/>
    <property type="match status" value="1"/>
</dbReference>
<dbReference type="EMBL" id="FOVF01000034">
    <property type="protein sequence ID" value="SFN59569.1"/>
    <property type="molecule type" value="Genomic_DNA"/>
</dbReference>
<dbReference type="GO" id="GO:0050126">
    <property type="term" value="F:N-carbamoylputrescine amidase activity"/>
    <property type="evidence" value="ECO:0007669"/>
    <property type="project" value="TreeGrafter"/>
</dbReference>